<name>A0A645AAA1_9ZZZZ</name>
<feature type="domain" description="Capsule synthesis protein CapA" evidence="1">
    <location>
        <begin position="27"/>
        <end position="65"/>
    </location>
</feature>
<comment type="caution">
    <text evidence="2">The sequence shown here is derived from an EMBL/GenBank/DDBJ whole genome shotgun (WGS) entry which is preliminary data.</text>
</comment>
<dbReference type="Pfam" id="PF09587">
    <property type="entry name" value="PGA_cap"/>
    <property type="match status" value="1"/>
</dbReference>
<dbReference type="EMBL" id="VSSQ01012694">
    <property type="protein sequence ID" value="MPM49836.1"/>
    <property type="molecule type" value="Genomic_DNA"/>
</dbReference>
<dbReference type="AlphaFoldDB" id="A0A645AAA1"/>
<gene>
    <name evidence="2" type="ORF">SDC9_96568</name>
</gene>
<dbReference type="InterPro" id="IPR019079">
    <property type="entry name" value="Capsule_synth_CapA"/>
</dbReference>
<sequence length="128" mass="14904">MVITTFQHYEVYVYMYGELYAKDFQDAAVAGADIVNGSQAHYAMGMEFMDNSFIHYGLGNFLFDQMSYDVVGEKIRREFIDRHIIYNGEYISTELKTALLTDWAQPVPMTQEDRVSFLQDIFVGSHWK</sequence>
<dbReference type="SUPFAM" id="SSF56300">
    <property type="entry name" value="Metallo-dependent phosphatases"/>
    <property type="match status" value="1"/>
</dbReference>
<dbReference type="InterPro" id="IPR029052">
    <property type="entry name" value="Metallo-depent_PP-like"/>
</dbReference>
<protein>
    <recommendedName>
        <fullName evidence="1">Capsule synthesis protein CapA domain-containing protein</fullName>
    </recommendedName>
</protein>
<evidence type="ECO:0000313" key="2">
    <source>
        <dbReference type="EMBL" id="MPM49836.1"/>
    </source>
</evidence>
<proteinExistence type="predicted"/>
<organism evidence="2">
    <name type="scientific">bioreactor metagenome</name>
    <dbReference type="NCBI Taxonomy" id="1076179"/>
    <lineage>
        <taxon>unclassified sequences</taxon>
        <taxon>metagenomes</taxon>
        <taxon>ecological metagenomes</taxon>
    </lineage>
</organism>
<reference evidence="2" key="1">
    <citation type="submission" date="2019-08" db="EMBL/GenBank/DDBJ databases">
        <authorList>
            <person name="Kucharzyk K."/>
            <person name="Murdoch R.W."/>
            <person name="Higgins S."/>
            <person name="Loffler F."/>
        </authorList>
    </citation>
    <scope>NUCLEOTIDE SEQUENCE</scope>
</reference>
<accession>A0A645AAA1</accession>
<evidence type="ECO:0000259" key="1">
    <source>
        <dbReference type="Pfam" id="PF09587"/>
    </source>
</evidence>